<evidence type="ECO:0000313" key="4">
    <source>
        <dbReference type="EMBL" id="TKV58619.1"/>
    </source>
</evidence>
<dbReference type="InterPro" id="IPR000160">
    <property type="entry name" value="GGDEF_dom"/>
</dbReference>
<dbReference type="SUPFAM" id="SSF141868">
    <property type="entry name" value="EAL domain-like"/>
    <property type="match status" value="1"/>
</dbReference>
<sequence length="866" mass="94013">MAKLPVPAAAAAPADPPVAAVDTAPRTYYSGPRIFPIVAAVVFAVSALLWWPVLAAPSIQVSDSSLLVGGLILIAAFLLGELFPLQIEVRRETWLVSGSELPMVIGLLVLPPWLVGVTHAAAGLLVFLFRRDKWRNVAVNLSFIVVETGTAAAVMLAIVRPDSTMPIQYLAVGAGVLAGALMSAFAVSLTYRLIGPSEPMVRFIARAILAGGTVVTFALVLFTVWRSGSAGWILCLLMAAVLGAIYRTYFVFLRQHADLAQMYAIGRQISAIGTSEGGWQEVLAQIREQMNAEVAVLHLQDDDGRHLTLGAGPDGPRPIADVGCEDPVIRAARANGAARASNDRIEDPAVLEALAARPAWDVMVVPLQAGDRERGYLEVRDRVTRWGRFRDDDEKVLQTLSGQIATALDNLRLLETLRHEAYHDAITGLLNRPGLTVRVQDVIAQQSGGAVLMVELNVLSQVNNALGHDRGERLLRAAGDRLRELTGPSRPVARIETDRFAVLLEAMPEVDMVTFGAQMLRVASAAYGLDGIEVDPQPSLGIALVTATATADILGDMAVEPGTMLQRAEMAMMAARTRQDSLQIYRPSMGEVYRRRFQLVTQFRQAIEQGRIVVHYQPKIGLADRQLIGVEALVRWMHPEFGLVSPAEFVEAIEATGSIDILLEHVLDTVLRQLAEWAAQGVRIAAAVNLSVRNLMAVGFPGKVNDALRKHGVDPALLTFEITESSVMEDPEHSLPVLNRLHALGVGLSVDDFGTGYSSLAYLRRLPIDEIKIDRSFVMSMGSDLGDLAIVRAIVDLGHSLGLRVVAEGVEEEAARDALRDMHCDQAQGYLISRPLPLDRFEAWLASRTVTIYDPDSSVHVLRMMS</sequence>
<dbReference type="OrthoDB" id="23692at2"/>
<feature type="transmembrane region" description="Helical" evidence="1">
    <location>
        <begin position="231"/>
        <end position="252"/>
    </location>
</feature>
<dbReference type="RefSeq" id="WP_137450280.1">
    <property type="nucleotide sequence ID" value="NZ_SZZH01000003.1"/>
</dbReference>
<dbReference type="Gene3D" id="3.30.70.270">
    <property type="match status" value="1"/>
</dbReference>
<evidence type="ECO:0000313" key="5">
    <source>
        <dbReference type="Proteomes" id="UP000306985"/>
    </source>
</evidence>
<evidence type="ECO:0000256" key="1">
    <source>
        <dbReference type="SAM" id="Phobius"/>
    </source>
</evidence>
<name>A0A4U6QF59_9ACTN</name>
<dbReference type="Pfam" id="PF00563">
    <property type="entry name" value="EAL"/>
    <property type="match status" value="1"/>
</dbReference>
<feature type="transmembrane region" description="Helical" evidence="1">
    <location>
        <begin position="66"/>
        <end position="85"/>
    </location>
</feature>
<feature type="transmembrane region" description="Helical" evidence="1">
    <location>
        <begin position="141"/>
        <end position="161"/>
    </location>
</feature>
<dbReference type="SUPFAM" id="SSF55073">
    <property type="entry name" value="Nucleotide cyclase"/>
    <property type="match status" value="1"/>
</dbReference>
<accession>A0A4U6QF59</accession>
<evidence type="ECO:0000259" key="2">
    <source>
        <dbReference type="PROSITE" id="PS50883"/>
    </source>
</evidence>
<dbReference type="Pfam" id="PF00990">
    <property type="entry name" value="GGDEF"/>
    <property type="match status" value="1"/>
</dbReference>
<dbReference type="InterPro" id="IPR001633">
    <property type="entry name" value="EAL_dom"/>
</dbReference>
<feature type="transmembrane region" description="Helical" evidence="1">
    <location>
        <begin position="36"/>
        <end position="54"/>
    </location>
</feature>
<dbReference type="InterPro" id="IPR050706">
    <property type="entry name" value="Cyclic-di-GMP_PDE-like"/>
</dbReference>
<dbReference type="Gene3D" id="3.30.450.40">
    <property type="match status" value="1"/>
</dbReference>
<dbReference type="Gene3D" id="3.20.20.450">
    <property type="entry name" value="EAL domain"/>
    <property type="match status" value="1"/>
</dbReference>
<gene>
    <name evidence="4" type="ORF">FDO65_13895</name>
</gene>
<dbReference type="PROSITE" id="PS50883">
    <property type="entry name" value="EAL"/>
    <property type="match status" value="1"/>
</dbReference>
<feature type="domain" description="GGDEF" evidence="3">
    <location>
        <begin position="447"/>
        <end position="587"/>
    </location>
</feature>
<keyword evidence="1" id="KW-0472">Membrane</keyword>
<dbReference type="SMART" id="SM00052">
    <property type="entry name" value="EAL"/>
    <property type="match status" value="1"/>
</dbReference>
<evidence type="ECO:0000259" key="3">
    <source>
        <dbReference type="PROSITE" id="PS50887"/>
    </source>
</evidence>
<dbReference type="CDD" id="cd01948">
    <property type="entry name" value="EAL"/>
    <property type="match status" value="1"/>
</dbReference>
<feature type="transmembrane region" description="Helical" evidence="1">
    <location>
        <begin position="167"/>
        <end position="191"/>
    </location>
</feature>
<keyword evidence="1" id="KW-0812">Transmembrane</keyword>
<dbReference type="Proteomes" id="UP000306985">
    <property type="component" value="Unassembled WGS sequence"/>
</dbReference>
<dbReference type="InterPro" id="IPR029016">
    <property type="entry name" value="GAF-like_dom_sf"/>
</dbReference>
<dbReference type="SMART" id="SM00065">
    <property type="entry name" value="GAF"/>
    <property type="match status" value="1"/>
</dbReference>
<keyword evidence="5" id="KW-1185">Reference proteome</keyword>
<feature type="domain" description="EAL" evidence="2">
    <location>
        <begin position="596"/>
        <end position="849"/>
    </location>
</feature>
<dbReference type="FunFam" id="3.20.20.450:FF:000001">
    <property type="entry name" value="Cyclic di-GMP phosphodiesterase yahA"/>
    <property type="match status" value="1"/>
</dbReference>
<organism evidence="4 5">
    <name type="scientific">Nakamurella flava</name>
    <dbReference type="NCBI Taxonomy" id="2576308"/>
    <lineage>
        <taxon>Bacteria</taxon>
        <taxon>Bacillati</taxon>
        <taxon>Actinomycetota</taxon>
        <taxon>Actinomycetes</taxon>
        <taxon>Nakamurellales</taxon>
        <taxon>Nakamurellaceae</taxon>
        <taxon>Nakamurella</taxon>
    </lineage>
</organism>
<dbReference type="GO" id="GO:0071111">
    <property type="term" value="F:cyclic-guanylate-specific phosphodiesterase activity"/>
    <property type="evidence" value="ECO:0007669"/>
    <property type="project" value="InterPro"/>
</dbReference>
<keyword evidence="1" id="KW-1133">Transmembrane helix</keyword>
<feature type="transmembrane region" description="Helical" evidence="1">
    <location>
        <begin position="203"/>
        <end position="225"/>
    </location>
</feature>
<dbReference type="InterPro" id="IPR043128">
    <property type="entry name" value="Rev_trsase/Diguanyl_cyclase"/>
</dbReference>
<dbReference type="AlphaFoldDB" id="A0A4U6QF59"/>
<comment type="caution">
    <text evidence="4">The sequence shown here is derived from an EMBL/GenBank/DDBJ whole genome shotgun (WGS) entry which is preliminary data.</text>
</comment>
<dbReference type="PANTHER" id="PTHR33121:SF19">
    <property type="entry name" value="CYCLIC DI-GMP PHOSPHODIESTERASE PA2567"/>
    <property type="match status" value="1"/>
</dbReference>
<feature type="transmembrane region" description="Helical" evidence="1">
    <location>
        <begin position="105"/>
        <end position="129"/>
    </location>
</feature>
<dbReference type="Pfam" id="PF13185">
    <property type="entry name" value="GAF_2"/>
    <property type="match status" value="1"/>
</dbReference>
<dbReference type="InterPro" id="IPR003018">
    <property type="entry name" value="GAF"/>
</dbReference>
<dbReference type="CDD" id="cd01949">
    <property type="entry name" value="GGDEF"/>
    <property type="match status" value="1"/>
</dbReference>
<dbReference type="EMBL" id="SZZH01000003">
    <property type="protein sequence ID" value="TKV58619.1"/>
    <property type="molecule type" value="Genomic_DNA"/>
</dbReference>
<protein>
    <submittedName>
        <fullName evidence="4">EAL domain-containing protein</fullName>
    </submittedName>
</protein>
<proteinExistence type="predicted"/>
<dbReference type="PROSITE" id="PS50887">
    <property type="entry name" value="GGDEF"/>
    <property type="match status" value="1"/>
</dbReference>
<dbReference type="InterPro" id="IPR035919">
    <property type="entry name" value="EAL_sf"/>
</dbReference>
<dbReference type="SMART" id="SM00267">
    <property type="entry name" value="GGDEF"/>
    <property type="match status" value="1"/>
</dbReference>
<dbReference type="InterPro" id="IPR029787">
    <property type="entry name" value="Nucleotide_cyclase"/>
</dbReference>
<dbReference type="SUPFAM" id="SSF55781">
    <property type="entry name" value="GAF domain-like"/>
    <property type="match status" value="1"/>
</dbReference>
<reference evidence="4 5" key="1">
    <citation type="submission" date="2019-05" db="EMBL/GenBank/DDBJ databases">
        <title>Nakamurella sp. N5BH11, whole genome shotgun sequence.</title>
        <authorList>
            <person name="Tuo L."/>
        </authorList>
    </citation>
    <scope>NUCLEOTIDE SEQUENCE [LARGE SCALE GENOMIC DNA]</scope>
    <source>
        <strain evidence="4 5">N5BH11</strain>
    </source>
</reference>
<dbReference type="PANTHER" id="PTHR33121">
    <property type="entry name" value="CYCLIC DI-GMP PHOSPHODIESTERASE PDEF"/>
    <property type="match status" value="1"/>
</dbReference>